<accession>A0A1J5PU61</accession>
<evidence type="ECO:0000313" key="6">
    <source>
        <dbReference type="EMBL" id="OIQ75150.1"/>
    </source>
</evidence>
<evidence type="ECO:0000256" key="4">
    <source>
        <dbReference type="ARBA" id="ARBA00023136"/>
    </source>
</evidence>
<keyword evidence="2 5" id="KW-0812">Transmembrane</keyword>
<protein>
    <submittedName>
        <fullName evidence="6">Natural resistance-associated macrophage protein</fullName>
    </submittedName>
</protein>
<dbReference type="Pfam" id="PF01566">
    <property type="entry name" value="Nramp"/>
    <property type="match status" value="1"/>
</dbReference>
<feature type="transmembrane region" description="Helical" evidence="5">
    <location>
        <begin position="70"/>
        <end position="86"/>
    </location>
</feature>
<name>A0A1J5PU61_9ZZZZ</name>
<sequence>MLGAATVAALVVSLAGAWGMAEVLGWKHSLNDAPRRAKGFDGLAVTATLAGALLVLLTPNLVALSLDVEVMNAGLLPVVLGFLLLLERQALPAGFRMRGVRRYGTYALTGLVIALVLATAYQALVLHL</sequence>
<reference evidence="6" key="1">
    <citation type="submission" date="2016-10" db="EMBL/GenBank/DDBJ databases">
        <title>Sequence of Gallionella enrichment culture.</title>
        <authorList>
            <person name="Poehlein A."/>
            <person name="Muehling M."/>
            <person name="Daniel R."/>
        </authorList>
    </citation>
    <scope>NUCLEOTIDE SEQUENCE</scope>
</reference>
<evidence type="ECO:0000256" key="3">
    <source>
        <dbReference type="ARBA" id="ARBA00022989"/>
    </source>
</evidence>
<gene>
    <name evidence="6" type="ORF">GALL_431880</name>
</gene>
<keyword evidence="4 5" id="KW-0472">Membrane</keyword>
<dbReference type="AlphaFoldDB" id="A0A1J5PU61"/>
<feature type="transmembrane region" description="Helical" evidence="5">
    <location>
        <begin position="106"/>
        <end position="126"/>
    </location>
</feature>
<comment type="caution">
    <text evidence="6">The sequence shown here is derived from an EMBL/GenBank/DDBJ whole genome shotgun (WGS) entry which is preliminary data.</text>
</comment>
<dbReference type="EMBL" id="MLJW01002260">
    <property type="protein sequence ID" value="OIQ75150.1"/>
    <property type="molecule type" value="Genomic_DNA"/>
</dbReference>
<dbReference type="GO" id="GO:0046873">
    <property type="term" value="F:metal ion transmembrane transporter activity"/>
    <property type="evidence" value="ECO:0007669"/>
    <property type="project" value="InterPro"/>
</dbReference>
<evidence type="ECO:0000256" key="5">
    <source>
        <dbReference type="SAM" id="Phobius"/>
    </source>
</evidence>
<evidence type="ECO:0000256" key="1">
    <source>
        <dbReference type="ARBA" id="ARBA00004141"/>
    </source>
</evidence>
<organism evidence="6">
    <name type="scientific">mine drainage metagenome</name>
    <dbReference type="NCBI Taxonomy" id="410659"/>
    <lineage>
        <taxon>unclassified sequences</taxon>
        <taxon>metagenomes</taxon>
        <taxon>ecological metagenomes</taxon>
    </lineage>
</organism>
<proteinExistence type="predicted"/>
<feature type="transmembrane region" description="Helical" evidence="5">
    <location>
        <begin position="43"/>
        <end position="63"/>
    </location>
</feature>
<comment type="subcellular location">
    <subcellularLocation>
        <location evidence="1">Membrane</location>
        <topology evidence="1">Multi-pass membrane protein</topology>
    </subcellularLocation>
</comment>
<evidence type="ECO:0000256" key="2">
    <source>
        <dbReference type="ARBA" id="ARBA00022692"/>
    </source>
</evidence>
<dbReference type="InterPro" id="IPR001046">
    <property type="entry name" value="NRAMP_fam"/>
</dbReference>
<dbReference type="GO" id="GO:0016020">
    <property type="term" value="C:membrane"/>
    <property type="evidence" value="ECO:0007669"/>
    <property type="project" value="UniProtKB-SubCell"/>
</dbReference>
<keyword evidence="3 5" id="KW-1133">Transmembrane helix</keyword>